<dbReference type="SUPFAM" id="SSF54747">
    <property type="entry name" value="Ribosomal L11/L12e N-terminal domain"/>
    <property type="match status" value="1"/>
</dbReference>
<dbReference type="PROSITE" id="PS00359">
    <property type="entry name" value="RIBOSOMAL_L11"/>
    <property type="match status" value="1"/>
</dbReference>
<evidence type="ECO:0000259" key="8">
    <source>
        <dbReference type="Pfam" id="PF03946"/>
    </source>
</evidence>
<dbReference type="GO" id="GO:0070180">
    <property type="term" value="F:large ribosomal subunit rRNA binding"/>
    <property type="evidence" value="ECO:0007669"/>
    <property type="project" value="TreeGrafter"/>
</dbReference>
<keyword evidence="10" id="KW-1185">Reference proteome</keyword>
<protein>
    <recommendedName>
        <fullName evidence="4">Large ribosomal subunit protein uL11</fullName>
    </recommendedName>
    <alternativeName>
        <fullName evidence="5">60S ribosomal protein L12</fullName>
    </alternativeName>
</protein>
<evidence type="ECO:0000256" key="1">
    <source>
        <dbReference type="ARBA" id="ARBA00010537"/>
    </source>
</evidence>
<dbReference type="STRING" id="6689.A0A3R7MFJ0"/>
<dbReference type="PANTHER" id="PTHR11661">
    <property type="entry name" value="60S RIBOSOMAL PROTEIN L12"/>
    <property type="match status" value="1"/>
</dbReference>
<dbReference type="SUPFAM" id="SSF46906">
    <property type="entry name" value="Ribosomal protein L11, C-terminal domain"/>
    <property type="match status" value="1"/>
</dbReference>
<dbReference type="InterPro" id="IPR036769">
    <property type="entry name" value="Ribosomal_uL11_C_sf"/>
</dbReference>
<comment type="caution">
    <text evidence="9">The sequence shown here is derived from an EMBL/GenBank/DDBJ whole genome shotgun (WGS) entry which is preliminary data.</text>
</comment>
<dbReference type="Gene3D" id="1.10.10.250">
    <property type="entry name" value="Ribosomal protein L11, C-terminal domain"/>
    <property type="match status" value="1"/>
</dbReference>
<evidence type="ECO:0000256" key="4">
    <source>
        <dbReference type="ARBA" id="ARBA00035203"/>
    </source>
</evidence>
<dbReference type="InterPro" id="IPR020784">
    <property type="entry name" value="Ribosomal_uL11_N"/>
</dbReference>
<dbReference type="PANTHER" id="PTHR11661:SF2">
    <property type="entry name" value="LARGE RIBOSOMAL SUBUNIT PROTEIN UL11"/>
    <property type="match status" value="1"/>
</dbReference>
<evidence type="ECO:0000313" key="9">
    <source>
        <dbReference type="EMBL" id="ROT80357.1"/>
    </source>
</evidence>
<dbReference type="Pfam" id="PF00298">
    <property type="entry name" value="Ribosomal_L11"/>
    <property type="match status" value="1"/>
</dbReference>
<dbReference type="Proteomes" id="UP000283509">
    <property type="component" value="Unassembled WGS sequence"/>
</dbReference>
<name>A0A3R7MFJ0_PENVA</name>
<sequence>MAPKFDPELVHVVTVRCLGQRLPAANVLASKIGPLQLNVKKVCQQICEVTHDWPCQKITVKLTVQNRQCTAEVIPSASAYIIKALRKSDKPKIDGQRGNLALHEIVGIARKMAHRSMAKTLAGTVKMVLGTAQSVGCLVENEHPHRIIEKINDGSIFVPCE</sequence>
<dbReference type="GO" id="GO:0003735">
    <property type="term" value="F:structural constituent of ribosome"/>
    <property type="evidence" value="ECO:0007669"/>
    <property type="project" value="InterPro"/>
</dbReference>
<evidence type="ECO:0000256" key="2">
    <source>
        <dbReference type="ARBA" id="ARBA00022980"/>
    </source>
</evidence>
<reference evidence="9 10" key="1">
    <citation type="submission" date="2018-04" db="EMBL/GenBank/DDBJ databases">
        <authorList>
            <person name="Zhang X."/>
            <person name="Yuan J."/>
            <person name="Li F."/>
            <person name="Xiang J."/>
        </authorList>
    </citation>
    <scope>NUCLEOTIDE SEQUENCE [LARGE SCALE GENOMIC DNA]</scope>
    <source>
        <tissue evidence="9">Muscle</tissue>
    </source>
</reference>
<comment type="similarity">
    <text evidence="1 6">Belongs to the universal ribosomal protein uL11 family.</text>
</comment>
<keyword evidence="3 6" id="KW-0687">Ribonucleoprotein</keyword>
<dbReference type="OrthoDB" id="6351029at2759"/>
<feature type="domain" description="Large ribosomal subunit protein uL11 N-terminal" evidence="8">
    <location>
        <begin position="13"/>
        <end position="68"/>
    </location>
</feature>
<dbReference type="Gene3D" id="3.30.1550.10">
    <property type="entry name" value="Ribosomal protein L11/L12, N-terminal domain"/>
    <property type="match status" value="1"/>
</dbReference>
<evidence type="ECO:0000259" key="7">
    <source>
        <dbReference type="Pfam" id="PF00298"/>
    </source>
</evidence>
<dbReference type="SMART" id="SM00649">
    <property type="entry name" value="RL11"/>
    <property type="match status" value="1"/>
</dbReference>
<evidence type="ECO:0000256" key="5">
    <source>
        <dbReference type="ARBA" id="ARBA00035320"/>
    </source>
</evidence>
<dbReference type="InterPro" id="IPR020783">
    <property type="entry name" value="Ribosomal_uL11_C"/>
</dbReference>
<reference evidence="9 10" key="2">
    <citation type="submission" date="2019-01" db="EMBL/GenBank/DDBJ databases">
        <title>The decoding of complex shrimp genome reveals the adaptation for benthos swimmer, frequently molting mechanism and breeding impact on genome.</title>
        <authorList>
            <person name="Sun Y."/>
            <person name="Gao Y."/>
            <person name="Yu Y."/>
        </authorList>
    </citation>
    <scope>NUCLEOTIDE SEQUENCE [LARGE SCALE GENOMIC DNA]</scope>
    <source>
        <tissue evidence="9">Muscle</tissue>
    </source>
</reference>
<evidence type="ECO:0000313" key="10">
    <source>
        <dbReference type="Proteomes" id="UP000283509"/>
    </source>
</evidence>
<dbReference type="InterPro" id="IPR020785">
    <property type="entry name" value="Ribosomal_uL11_CS"/>
</dbReference>
<evidence type="ECO:0000256" key="6">
    <source>
        <dbReference type="RuleBase" id="RU003978"/>
    </source>
</evidence>
<dbReference type="InterPro" id="IPR000911">
    <property type="entry name" value="Ribosomal_uL11"/>
</dbReference>
<dbReference type="InterPro" id="IPR036796">
    <property type="entry name" value="Ribosomal_uL11_N_sf"/>
</dbReference>
<organism evidence="9 10">
    <name type="scientific">Penaeus vannamei</name>
    <name type="common">Whiteleg shrimp</name>
    <name type="synonym">Litopenaeus vannamei</name>
    <dbReference type="NCBI Taxonomy" id="6689"/>
    <lineage>
        <taxon>Eukaryota</taxon>
        <taxon>Metazoa</taxon>
        <taxon>Ecdysozoa</taxon>
        <taxon>Arthropoda</taxon>
        <taxon>Crustacea</taxon>
        <taxon>Multicrustacea</taxon>
        <taxon>Malacostraca</taxon>
        <taxon>Eumalacostraca</taxon>
        <taxon>Eucarida</taxon>
        <taxon>Decapoda</taxon>
        <taxon>Dendrobranchiata</taxon>
        <taxon>Penaeoidea</taxon>
        <taxon>Penaeidae</taxon>
        <taxon>Penaeus</taxon>
    </lineage>
</organism>
<dbReference type="AlphaFoldDB" id="A0A3R7MFJ0"/>
<proteinExistence type="inferred from homology"/>
<keyword evidence="2 6" id="KW-0689">Ribosomal protein</keyword>
<dbReference type="GO" id="GO:0006412">
    <property type="term" value="P:translation"/>
    <property type="evidence" value="ECO:0007669"/>
    <property type="project" value="InterPro"/>
</dbReference>
<dbReference type="EMBL" id="QCYY01001127">
    <property type="protein sequence ID" value="ROT80357.1"/>
    <property type="molecule type" value="Genomic_DNA"/>
</dbReference>
<dbReference type="GO" id="GO:0022625">
    <property type="term" value="C:cytosolic large ribosomal subunit"/>
    <property type="evidence" value="ECO:0007669"/>
    <property type="project" value="TreeGrafter"/>
</dbReference>
<accession>A0A3R7MFJ0</accession>
<gene>
    <name evidence="9" type="ORF">C7M84_000914</name>
</gene>
<dbReference type="Pfam" id="PF03946">
    <property type="entry name" value="Ribosomal_L11_N"/>
    <property type="match status" value="1"/>
</dbReference>
<feature type="domain" description="Large ribosomal subunit protein uL11 C-terminal" evidence="7">
    <location>
        <begin position="74"/>
        <end position="139"/>
    </location>
</feature>
<evidence type="ECO:0000256" key="3">
    <source>
        <dbReference type="ARBA" id="ARBA00023274"/>
    </source>
</evidence>